<reference evidence="1 2" key="1">
    <citation type="journal article" date="2024" name="Commun. Biol.">
        <title>Comparative genomic analysis of thermophilic fungi reveals convergent evolutionary adaptations and gene losses.</title>
        <authorList>
            <person name="Steindorff A.S."/>
            <person name="Aguilar-Pontes M.V."/>
            <person name="Robinson A.J."/>
            <person name="Andreopoulos B."/>
            <person name="LaButti K."/>
            <person name="Kuo A."/>
            <person name="Mondo S."/>
            <person name="Riley R."/>
            <person name="Otillar R."/>
            <person name="Haridas S."/>
            <person name="Lipzen A."/>
            <person name="Grimwood J."/>
            <person name="Schmutz J."/>
            <person name="Clum A."/>
            <person name="Reid I.D."/>
            <person name="Moisan M.C."/>
            <person name="Butler G."/>
            <person name="Nguyen T.T.M."/>
            <person name="Dewar K."/>
            <person name="Conant G."/>
            <person name="Drula E."/>
            <person name="Henrissat B."/>
            <person name="Hansel C."/>
            <person name="Singer S."/>
            <person name="Hutchinson M.I."/>
            <person name="de Vries R.P."/>
            <person name="Natvig D.O."/>
            <person name="Powell A.J."/>
            <person name="Tsang A."/>
            <person name="Grigoriev I.V."/>
        </authorList>
    </citation>
    <scope>NUCLEOTIDE SEQUENCE [LARGE SCALE GENOMIC DNA]</scope>
    <source>
        <strain evidence="1 2">CBS 620.91</strain>
    </source>
</reference>
<protein>
    <submittedName>
        <fullName evidence="1">Uncharacterized protein</fullName>
    </submittedName>
</protein>
<dbReference type="EMBL" id="JAZGSY010000354">
    <property type="protein sequence ID" value="KAL1836884.1"/>
    <property type="molecule type" value="Genomic_DNA"/>
</dbReference>
<evidence type="ECO:0000313" key="1">
    <source>
        <dbReference type="EMBL" id="KAL1836884.1"/>
    </source>
</evidence>
<name>A0ABR3V546_HUMIN</name>
<gene>
    <name evidence="1" type="ORF">VTJ49DRAFT_4526</name>
</gene>
<comment type="caution">
    <text evidence="1">The sequence shown here is derived from an EMBL/GenBank/DDBJ whole genome shotgun (WGS) entry which is preliminary data.</text>
</comment>
<organism evidence="1 2">
    <name type="scientific">Humicola insolens</name>
    <name type="common">Soft-rot fungus</name>
    <dbReference type="NCBI Taxonomy" id="85995"/>
    <lineage>
        <taxon>Eukaryota</taxon>
        <taxon>Fungi</taxon>
        <taxon>Dikarya</taxon>
        <taxon>Ascomycota</taxon>
        <taxon>Pezizomycotina</taxon>
        <taxon>Sordariomycetes</taxon>
        <taxon>Sordariomycetidae</taxon>
        <taxon>Sordariales</taxon>
        <taxon>Chaetomiaceae</taxon>
        <taxon>Mycothermus</taxon>
    </lineage>
</organism>
<accession>A0ABR3V546</accession>
<keyword evidence="2" id="KW-1185">Reference proteome</keyword>
<proteinExistence type="predicted"/>
<sequence length="64" mass="7596">MLGHSWIQYLYYGIYEPPKPVSDLRIPRPAKAALATRIFLLLARLLELEQLEKDAARELKWDWK</sequence>
<evidence type="ECO:0000313" key="2">
    <source>
        <dbReference type="Proteomes" id="UP001583172"/>
    </source>
</evidence>
<dbReference type="Proteomes" id="UP001583172">
    <property type="component" value="Unassembled WGS sequence"/>
</dbReference>